<proteinExistence type="predicted"/>
<evidence type="ECO:0000313" key="1">
    <source>
        <dbReference type="EMBL" id="SDL35415.1"/>
    </source>
</evidence>
<evidence type="ECO:0000313" key="2">
    <source>
        <dbReference type="Proteomes" id="UP000199053"/>
    </source>
</evidence>
<reference evidence="2" key="1">
    <citation type="submission" date="2016-10" db="EMBL/GenBank/DDBJ databases">
        <authorList>
            <person name="Varghese N."/>
            <person name="Submissions S."/>
        </authorList>
    </citation>
    <scope>NUCLEOTIDE SEQUENCE [LARGE SCALE GENOMIC DNA]</scope>
    <source>
        <strain evidence="2">DSM 16995</strain>
    </source>
</reference>
<protein>
    <recommendedName>
        <fullName evidence="3">HDIG domain-containing protein</fullName>
    </recommendedName>
</protein>
<keyword evidence="2" id="KW-1185">Reference proteome</keyword>
<organism evidence="1 2">
    <name type="scientific">Maridesulfovibrio ferrireducens</name>
    <dbReference type="NCBI Taxonomy" id="246191"/>
    <lineage>
        <taxon>Bacteria</taxon>
        <taxon>Pseudomonadati</taxon>
        <taxon>Thermodesulfobacteriota</taxon>
        <taxon>Desulfovibrionia</taxon>
        <taxon>Desulfovibrionales</taxon>
        <taxon>Desulfovibrionaceae</taxon>
        <taxon>Maridesulfovibrio</taxon>
    </lineage>
</organism>
<dbReference type="AlphaFoldDB" id="A0A1G9JDU0"/>
<sequence length="195" mass="21795">MPPLPVKSDPSWSVPTASECMQHWEDYNMLDNIKAHSTQVAKVAVTIALIAEHAGIPVHVPTIQASALMHDIAKTYSILHGGNHSQLGAAWTMHLTGNPVIAMGVLHHVFWPFEPDADKYFLPLVVSYSDKRVMHDNLTSLKKRFGDLSVRYGKTEKIKQRIQQTYEQALVLEQRLENLLGVDLNACSFDSGRLV</sequence>
<evidence type="ECO:0008006" key="3">
    <source>
        <dbReference type="Google" id="ProtNLM"/>
    </source>
</evidence>
<dbReference type="SUPFAM" id="SSF109604">
    <property type="entry name" value="HD-domain/PDEase-like"/>
    <property type="match status" value="1"/>
</dbReference>
<dbReference type="EMBL" id="FNGA01000004">
    <property type="protein sequence ID" value="SDL35415.1"/>
    <property type="molecule type" value="Genomic_DNA"/>
</dbReference>
<accession>A0A1G9JDU0</accession>
<dbReference type="Proteomes" id="UP000199053">
    <property type="component" value="Unassembled WGS sequence"/>
</dbReference>
<dbReference type="Gene3D" id="1.10.3210.10">
    <property type="entry name" value="Hypothetical protein af1432"/>
    <property type="match status" value="1"/>
</dbReference>
<name>A0A1G9JDU0_9BACT</name>
<gene>
    <name evidence="1" type="ORF">SAMN05660337_2747</name>
</gene>
<dbReference type="STRING" id="246191.SAMN05660337_2747"/>